<dbReference type="Gene3D" id="3.40.50.720">
    <property type="entry name" value="NAD(P)-binding Rossmann-like Domain"/>
    <property type="match status" value="1"/>
</dbReference>
<dbReference type="Pfam" id="PF00056">
    <property type="entry name" value="Ldh_1_N"/>
    <property type="match status" value="1"/>
</dbReference>
<proteinExistence type="inferred from homology"/>
<evidence type="ECO:0000256" key="3">
    <source>
        <dbReference type="ARBA" id="ARBA00023002"/>
    </source>
</evidence>
<organism evidence="5 6">
    <name type="scientific">Plakobranchus ocellatus</name>
    <dbReference type="NCBI Taxonomy" id="259542"/>
    <lineage>
        <taxon>Eukaryota</taxon>
        <taxon>Metazoa</taxon>
        <taxon>Spiralia</taxon>
        <taxon>Lophotrochozoa</taxon>
        <taxon>Mollusca</taxon>
        <taxon>Gastropoda</taxon>
        <taxon>Heterobranchia</taxon>
        <taxon>Euthyneura</taxon>
        <taxon>Panpulmonata</taxon>
        <taxon>Sacoglossa</taxon>
        <taxon>Placobranchoidea</taxon>
        <taxon>Plakobranchidae</taxon>
        <taxon>Plakobranchus</taxon>
    </lineage>
</organism>
<dbReference type="GO" id="GO:0006108">
    <property type="term" value="P:malate metabolic process"/>
    <property type="evidence" value="ECO:0007669"/>
    <property type="project" value="InterPro"/>
</dbReference>
<evidence type="ECO:0000313" key="6">
    <source>
        <dbReference type="Proteomes" id="UP000735302"/>
    </source>
</evidence>
<reference evidence="5 6" key="1">
    <citation type="journal article" date="2021" name="Elife">
        <title>Chloroplast acquisition without the gene transfer in kleptoplastic sea slugs, Plakobranchus ocellatus.</title>
        <authorList>
            <person name="Maeda T."/>
            <person name="Takahashi S."/>
            <person name="Yoshida T."/>
            <person name="Shimamura S."/>
            <person name="Takaki Y."/>
            <person name="Nagai Y."/>
            <person name="Toyoda A."/>
            <person name="Suzuki Y."/>
            <person name="Arimoto A."/>
            <person name="Ishii H."/>
            <person name="Satoh N."/>
            <person name="Nishiyama T."/>
            <person name="Hasebe M."/>
            <person name="Maruyama T."/>
            <person name="Minagawa J."/>
            <person name="Obokata J."/>
            <person name="Shigenobu S."/>
        </authorList>
    </citation>
    <scope>NUCLEOTIDE SEQUENCE [LARGE SCALE GENOMIC DNA]</scope>
</reference>
<keyword evidence="3" id="KW-0560">Oxidoreductase</keyword>
<keyword evidence="6" id="KW-1185">Reference proteome</keyword>
<dbReference type="EMBL" id="BLXT01008617">
    <property type="protein sequence ID" value="GFO50566.1"/>
    <property type="molecule type" value="Genomic_DNA"/>
</dbReference>
<dbReference type="InterPro" id="IPR001236">
    <property type="entry name" value="Lactate/malate_DH_N"/>
</dbReference>
<dbReference type="InterPro" id="IPR010945">
    <property type="entry name" value="Malate_DH_type2"/>
</dbReference>
<evidence type="ECO:0000256" key="2">
    <source>
        <dbReference type="ARBA" id="ARBA00019899"/>
    </source>
</evidence>
<comment type="caution">
    <text evidence="5">The sequence shown here is derived from an EMBL/GenBank/DDBJ whole genome shotgun (WGS) entry which is preliminary data.</text>
</comment>
<dbReference type="AlphaFoldDB" id="A0AAV4E3S4"/>
<feature type="domain" description="Lactate/malate dehydrogenase N-terminal" evidence="4">
    <location>
        <begin position="7"/>
        <end position="108"/>
    </location>
</feature>
<sequence>MSSRVLKVVVTGASGETGLILSHMVSKGDVFGLDQWMDLVLVEHSAKLKQVKLGCLPEVMTCSPRLVRKYSCTSNMDEAFTDADVIFLASGTPPSHGLSRNDIIGTNALEYRKRYLVGTKALEYRVRSSYRPNFIIFENNYL</sequence>
<evidence type="ECO:0000313" key="5">
    <source>
        <dbReference type="EMBL" id="GFO50566.1"/>
    </source>
</evidence>
<name>A0AAV4E3S4_9GAST</name>
<accession>A0AAV4E3S4</accession>
<dbReference type="GO" id="GO:0016615">
    <property type="term" value="F:malate dehydrogenase activity"/>
    <property type="evidence" value="ECO:0007669"/>
    <property type="project" value="InterPro"/>
</dbReference>
<dbReference type="InterPro" id="IPR036291">
    <property type="entry name" value="NAD(P)-bd_dom_sf"/>
</dbReference>
<dbReference type="SUPFAM" id="SSF51735">
    <property type="entry name" value="NAD(P)-binding Rossmann-fold domains"/>
    <property type="match status" value="1"/>
</dbReference>
<evidence type="ECO:0000259" key="4">
    <source>
        <dbReference type="Pfam" id="PF00056"/>
    </source>
</evidence>
<comment type="similarity">
    <text evidence="1">Belongs to the LDH/MDH superfamily. MDH type 2 family.</text>
</comment>
<gene>
    <name evidence="5" type="ORF">PoB_007707100</name>
</gene>
<evidence type="ECO:0000256" key="1">
    <source>
        <dbReference type="ARBA" id="ARBA00009613"/>
    </source>
</evidence>
<protein>
    <recommendedName>
        <fullName evidence="2">Malate dehydrogenase, cytoplasmic</fullName>
    </recommendedName>
</protein>
<dbReference type="Proteomes" id="UP000735302">
    <property type="component" value="Unassembled WGS sequence"/>
</dbReference>
<dbReference type="PANTHER" id="PTHR23382">
    <property type="entry name" value="MALATE DEHYDROGENASE"/>
    <property type="match status" value="1"/>
</dbReference>